<dbReference type="HOGENOM" id="CLU_818120_0_0_9"/>
<reference evidence="1 2" key="1">
    <citation type="submission" date="2013-01" db="EMBL/GenBank/DDBJ databases">
        <title>The Genome Sequence of Clostridium colicanis 209318.</title>
        <authorList>
            <consortium name="The Broad Institute Genome Sequencing Platform"/>
            <person name="Earl A."/>
            <person name="Ward D."/>
            <person name="Feldgarden M."/>
            <person name="Gevers D."/>
            <person name="Courvalin P."/>
            <person name="Lambert T."/>
            <person name="Walker B."/>
            <person name="Young S.K."/>
            <person name="Zeng Q."/>
            <person name="Gargeya S."/>
            <person name="Fitzgerald M."/>
            <person name="Haas B."/>
            <person name="Abouelleil A."/>
            <person name="Alvarado L."/>
            <person name="Arachchi H.M."/>
            <person name="Berlin A.M."/>
            <person name="Chapman S.B."/>
            <person name="Dewar J."/>
            <person name="Goldberg J."/>
            <person name="Griggs A."/>
            <person name="Gujja S."/>
            <person name="Hansen M."/>
            <person name="Howarth C."/>
            <person name="Imamovic A."/>
            <person name="Larimer J."/>
            <person name="McCowan C."/>
            <person name="Murphy C."/>
            <person name="Neiman D."/>
            <person name="Pearson M."/>
            <person name="Priest M."/>
            <person name="Roberts A."/>
            <person name="Saif S."/>
            <person name="Shea T."/>
            <person name="Sisk P."/>
            <person name="Sykes S."/>
            <person name="Wortman J."/>
            <person name="Nusbaum C."/>
            <person name="Birren B."/>
        </authorList>
    </citation>
    <scope>NUCLEOTIDE SEQUENCE [LARGE SCALE GENOMIC DNA]</scope>
    <source>
        <strain evidence="1 2">209318</strain>
    </source>
</reference>
<dbReference type="RefSeq" id="WP_002597742.1">
    <property type="nucleotide sequence ID" value="NZ_KB850956.1"/>
</dbReference>
<keyword evidence="2" id="KW-1185">Reference proteome</keyword>
<comment type="caution">
    <text evidence="1">The sequence shown here is derived from an EMBL/GenBank/DDBJ whole genome shotgun (WGS) entry which is preliminary data.</text>
</comment>
<sequence length="339" mass="39423">MNRIQDIKNILKGELVNPATGEIIEGAEIIEALEFENALKKRFQRDGLKYKKEKGIVESKVTEMLGGSFYILQYRNTVNAILEKYEKINSAFAFRFIYLCSYMNYDNILIFDSFKRSKSKYIDESDLREIMNLSRKQLIEFKKICFEDNLLEKVEVEGIPAIKVNKMVACKGKTPTYYNRYSIRVSINHIQEIYKRATAREHKQLGYLVSLLPYVNFHFSILSHNPECEYKTHLNPLSLQDICKILDYDIKNAGILLTALRKPTLNGKLVFLTVLYKDSEAFLLNPAVYNKVSSNEALKWLYELLESSEIWTNNKAKRKKGKIEVKSLKEMCISGMKIK</sequence>
<dbReference type="PATRIC" id="fig|999411.4.peg.1216"/>
<gene>
    <name evidence="1" type="ORF">HMPREF1092_01241</name>
</gene>
<proteinExistence type="predicted"/>
<organism evidence="1 2">
    <name type="scientific">Clostridium thermobutyricum</name>
    <dbReference type="NCBI Taxonomy" id="29372"/>
    <lineage>
        <taxon>Bacteria</taxon>
        <taxon>Bacillati</taxon>
        <taxon>Bacillota</taxon>
        <taxon>Clostridia</taxon>
        <taxon>Eubacteriales</taxon>
        <taxon>Clostridiaceae</taxon>
        <taxon>Clostridium</taxon>
    </lineage>
</organism>
<name>N9WFY9_9CLOT</name>
<dbReference type="EMBL" id="AGYT01000008">
    <property type="protein sequence ID" value="ENZ02006.1"/>
    <property type="molecule type" value="Genomic_DNA"/>
</dbReference>
<dbReference type="Proteomes" id="UP000013097">
    <property type="component" value="Unassembled WGS sequence"/>
</dbReference>
<dbReference type="AlphaFoldDB" id="N9WFY9"/>
<protein>
    <submittedName>
        <fullName evidence="1">Uncharacterized protein</fullName>
    </submittedName>
</protein>
<evidence type="ECO:0000313" key="2">
    <source>
        <dbReference type="Proteomes" id="UP000013097"/>
    </source>
</evidence>
<dbReference type="eggNOG" id="ENOG5033D1T">
    <property type="taxonomic scope" value="Bacteria"/>
</dbReference>
<evidence type="ECO:0000313" key="1">
    <source>
        <dbReference type="EMBL" id="ENZ02006.1"/>
    </source>
</evidence>
<accession>N9WFY9</accession>